<reference evidence="1" key="3">
    <citation type="submission" date="2022-06" db="UniProtKB">
        <authorList>
            <consortium name="EnsemblPlants"/>
        </authorList>
    </citation>
    <scope>IDENTIFICATION</scope>
</reference>
<keyword evidence="2" id="KW-1185">Reference proteome</keyword>
<dbReference type="Gramene" id="TuG1812G0200003087.01.T01">
    <property type="protein sequence ID" value="TuG1812G0200003087.01.T01.cds294875"/>
    <property type="gene ID" value="TuG1812G0200003087.01"/>
</dbReference>
<evidence type="ECO:0000313" key="2">
    <source>
        <dbReference type="Proteomes" id="UP000015106"/>
    </source>
</evidence>
<sequence length="37" mass="4328">MYICTGLQVYRSFLDRCKKINESSALIFFLLKGKILD</sequence>
<protein>
    <submittedName>
        <fullName evidence="1">Uncharacterized protein</fullName>
    </submittedName>
</protein>
<proteinExistence type="predicted"/>
<dbReference type="AlphaFoldDB" id="A0A8R7PF07"/>
<evidence type="ECO:0000313" key="1">
    <source>
        <dbReference type="EnsemblPlants" id="TuG1812G0200003087.01.T01.cds294875"/>
    </source>
</evidence>
<reference evidence="1" key="2">
    <citation type="submission" date="2018-03" db="EMBL/GenBank/DDBJ databases">
        <title>The Triticum urartu genome reveals the dynamic nature of wheat genome evolution.</title>
        <authorList>
            <person name="Ling H."/>
            <person name="Ma B."/>
            <person name="Shi X."/>
            <person name="Liu H."/>
            <person name="Dong L."/>
            <person name="Sun H."/>
            <person name="Cao Y."/>
            <person name="Gao Q."/>
            <person name="Zheng S."/>
            <person name="Li Y."/>
            <person name="Yu Y."/>
            <person name="Du H."/>
            <person name="Qi M."/>
            <person name="Li Y."/>
            <person name="Yu H."/>
            <person name="Cui Y."/>
            <person name="Wang N."/>
            <person name="Chen C."/>
            <person name="Wu H."/>
            <person name="Zhao Y."/>
            <person name="Zhang J."/>
            <person name="Li Y."/>
            <person name="Zhou W."/>
            <person name="Zhang B."/>
            <person name="Hu W."/>
            <person name="Eijk M."/>
            <person name="Tang J."/>
            <person name="Witsenboer H."/>
            <person name="Zhao S."/>
            <person name="Li Z."/>
            <person name="Zhang A."/>
            <person name="Wang D."/>
            <person name="Liang C."/>
        </authorList>
    </citation>
    <scope>NUCLEOTIDE SEQUENCE [LARGE SCALE GENOMIC DNA]</scope>
    <source>
        <strain evidence="1">cv. G1812</strain>
    </source>
</reference>
<organism evidence="1 2">
    <name type="scientific">Triticum urartu</name>
    <name type="common">Red wild einkorn</name>
    <name type="synonym">Crithodium urartu</name>
    <dbReference type="NCBI Taxonomy" id="4572"/>
    <lineage>
        <taxon>Eukaryota</taxon>
        <taxon>Viridiplantae</taxon>
        <taxon>Streptophyta</taxon>
        <taxon>Embryophyta</taxon>
        <taxon>Tracheophyta</taxon>
        <taxon>Spermatophyta</taxon>
        <taxon>Magnoliopsida</taxon>
        <taxon>Liliopsida</taxon>
        <taxon>Poales</taxon>
        <taxon>Poaceae</taxon>
        <taxon>BOP clade</taxon>
        <taxon>Pooideae</taxon>
        <taxon>Triticodae</taxon>
        <taxon>Triticeae</taxon>
        <taxon>Triticinae</taxon>
        <taxon>Triticum</taxon>
    </lineage>
</organism>
<dbReference type="EnsemblPlants" id="TuG1812G0200003087.01.T01">
    <property type="protein sequence ID" value="TuG1812G0200003087.01.T01.cds294875"/>
    <property type="gene ID" value="TuG1812G0200003087.01"/>
</dbReference>
<name>A0A8R7PF07_TRIUA</name>
<reference evidence="2" key="1">
    <citation type="journal article" date="2013" name="Nature">
        <title>Draft genome of the wheat A-genome progenitor Triticum urartu.</title>
        <authorList>
            <person name="Ling H.Q."/>
            <person name="Zhao S."/>
            <person name="Liu D."/>
            <person name="Wang J."/>
            <person name="Sun H."/>
            <person name="Zhang C."/>
            <person name="Fan H."/>
            <person name="Li D."/>
            <person name="Dong L."/>
            <person name="Tao Y."/>
            <person name="Gao C."/>
            <person name="Wu H."/>
            <person name="Li Y."/>
            <person name="Cui Y."/>
            <person name="Guo X."/>
            <person name="Zheng S."/>
            <person name="Wang B."/>
            <person name="Yu K."/>
            <person name="Liang Q."/>
            <person name="Yang W."/>
            <person name="Lou X."/>
            <person name="Chen J."/>
            <person name="Feng M."/>
            <person name="Jian J."/>
            <person name="Zhang X."/>
            <person name="Luo G."/>
            <person name="Jiang Y."/>
            <person name="Liu J."/>
            <person name="Wang Z."/>
            <person name="Sha Y."/>
            <person name="Zhang B."/>
            <person name="Wu H."/>
            <person name="Tang D."/>
            <person name="Shen Q."/>
            <person name="Xue P."/>
            <person name="Zou S."/>
            <person name="Wang X."/>
            <person name="Liu X."/>
            <person name="Wang F."/>
            <person name="Yang Y."/>
            <person name="An X."/>
            <person name="Dong Z."/>
            <person name="Zhang K."/>
            <person name="Zhang X."/>
            <person name="Luo M.C."/>
            <person name="Dvorak J."/>
            <person name="Tong Y."/>
            <person name="Wang J."/>
            <person name="Yang H."/>
            <person name="Li Z."/>
            <person name="Wang D."/>
            <person name="Zhang A."/>
            <person name="Wang J."/>
        </authorList>
    </citation>
    <scope>NUCLEOTIDE SEQUENCE</scope>
    <source>
        <strain evidence="2">cv. G1812</strain>
    </source>
</reference>
<accession>A0A8R7PF07</accession>
<dbReference type="Proteomes" id="UP000015106">
    <property type="component" value="Chromosome 2"/>
</dbReference>